<dbReference type="Proteomes" id="UP000334019">
    <property type="component" value="Chromosome"/>
</dbReference>
<dbReference type="InterPro" id="IPR047748">
    <property type="entry name" value="AztA-like"/>
</dbReference>
<dbReference type="RefSeq" id="WP_153757751.1">
    <property type="nucleotide sequence ID" value="NZ_CP045851.1"/>
</dbReference>
<dbReference type="SMART" id="SM00382">
    <property type="entry name" value="AAA"/>
    <property type="match status" value="1"/>
</dbReference>
<organism evidence="6 7">
    <name type="scientific">Actinomarinicola tropica</name>
    <dbReference type="NCBI Taxonomy" id="2789776"/>
    <lineage>
        <taxon>Bacteria</taxon>
        <taxon>Bacillati</taxon>
        <taxon>Actinomycetota</taxon>
        <taxon>Acidimicrobiia</taxon>
        <taxon>Acidimicrobiales</taxon>
        <taxon>Iamiaceae</taxon>
        <taxon>Actinomarinicola</taxon>
    </lineage>
</organism>
<evidence type="ECO:0000259" key="5">
    <source>
        <dbReference type="PROSITE" id="PS50893"/>
    </source>
</evidence>
<evidence type="ECO:0000313" key="7">
    <source>
        <dbReference type="Proteomes" id="UP000334019"/>
    </source>
</evidence>
<comment type="similarity">
    <text evidence="1">Belongs to the ABC transporter superfamily.</text>
</comment>
<evidence type="ECO:0000256" key="1">
    <source>
        <dbReference type="ARBA" id="ARBA00005417"/>
    </source>
</evidence>
<dbReference type="Pfam" id="PF00005">
    <property type="entry name" value="ABC_tran"/>
    <property type="match status" value="1"/>
</dbReference>
<keyword evidence="4 6" id="KW-0067">ATP-binding</keyword>
<dbReference type="InterPro" id="IPR003439">
    <property type="entry name" value="ABC_transporter-like_ATP-bd"/>
</dbReference>
<name>A0A5Q2RKB5_9ACTN</name>
<dbReference type="KEGG" id="atq:GH723_00140"/>
<evidence type="ECO:0000256" key="2">
    <source>
        <dbReference type="ARBA" id="ARBA00022448"/>
    </source>
</evidence>
<dbReference type="NCBIfam" id="NF040873">
    <property type="entry name" value="AztA"/>
    <property type="match status" value="1"/>
</dbReference>
<sequence length="277" mass="29234">MTNVPGAPSSTSAATVLVARDLGVRRSDRWALRGLSFELRAGTVTAVIGPNGSGKSTLLHAIAGLLPLASGQLERRGLPGSGAEVAYVLQGAEVREHLPISVREVVTMGRYGRRGPFRPLRAEDHAVVDAALERLEVADLAGRQVRELSGGQRQRVLVAQGLAQDAPVLLLDEPVTGLDVVSQRIILEVIGQERDAGRLVVTTTHDLGDAAHADHVLLLAGRLVASGPPEDVLVSTHLAAAYGQRLIALGDNVLMLDDAPHHADEGEAVHPHPGHHH</sequence>
<dbReference type="EMBL" id="CP045851">
    <property type="protein sequence ID" value="QGG93645.1"/>
    <property type="molecule type" value="Genomic_DNA"/>
</dbReference>
<dbReference type="InterPro" id="IPR017871">
    <property type="entry name" value="ABC_transporter-like_CS"/>
</dbReference>
<keyword evidence="3" id="KW-0547">Nucleotide-binding</keyword>
<protein>
    <submittedName>
        <fullName evidence="6">ATP-binding cassette domain-containing protein</fullName>
    </submittedName>
</protein>
<evidence type="ECO:0000256" key="4">
    <source>
        <dbReference type="ARBA" id="ARBA00022840"/>
    </source>
</evidence>
<accession>A0A5Q2RKB5</accession>
<evidence type="ECO:0000256" key="3">
    <source>
        <dbReference type="ARBA" id="ARBA00022741"/>
    </source>
</evidence>
<proteinExistence type="inferred from homology"/>
<dbReference type="InterPro" id="IPR050153">
    <property type="entry name" value="Metal_Ion_Import_ABC"/>
</dbReference>
<dbReference type="PROSITE" id="PS00211">
    <property type="entry name" value="ABC_TRANSPORTER_1"/>
    <property type="match status" value="1"/>
</dbReference>
<dbReference type="GO" id="GO:0016887">
    <property type="term" value="F:ATP hydrolysis activity"/>
    <property type="evidence" value="ECO:0007669"/>
    <property type="project" value="InterPro"/>
</dbReference>
<dbReference type="InterPro" id="IPR003593">
    <property type="entry name" value="AAA+_ATPase"/>
</dbReference>
<dbReference type="InterPro" id="IPR027417">
    <property type="entry name" value="P-loop_NTPase"/>
</dbReference>
<keyword evidence="2" id="KW-0813">Transport</keyword>
<dbReference type="PROSITE" id="PS50893">
    <property type="entry name" value="ABC_TRANSPORTER_2"/>
    <property type="match status" value="1"/>
</dbReference>
<dbReference type="GO" id="GO:0005524">
    <property type="term" value="F:ATP binding"/>
    <property type="evidence" value="ECO:0007669"/>
    <property type="project" value="UniProtKB-KW"/>
</dbReference>
<dbReference type="PANTHER" id="PTHR42734">
    <property type="entry name" value="METAL TRANSPORT SYSTEM ATP-BINDING PROTEIN TM_0124-RELATED"/>
    <property type="match status" value="1"/>
</dbReference>
<dbReference type="PANTHER" id="PTHR42734:SF5">
    <property type="entry name" value="IRON TRANSPORT SYSTEM ATP-BINDING PROTEIN HI_0361-RELATED"/>
    <property type="match status" value="1"/>
</dbReference>
<dbReference type="Gene3D" id="3.40.50.300">
    <property type="entry name" value="P-loop containing nucleotide triphosphate hydrolases"/>
    <property type="match status" value="1"/>
</dbReference>
<evidence type="ECO:0000313" key="6">
    <source>
        <dbReference type="EMBL" id="QGG93645.1"/>
    </source>
</evidence>
<dbReference type="AlphaFoldDB" id="A0A5Q2RKB5"/>
<keyword evidence="7" id="KW-1185">Reference proteome</keyword>
<reference evidence="6 7" key="1">
    <citation type="submission" date="2019-11" db="EMBL/GenBank/DDBJ databases">
        <authorList>
            <person name="He Y."/>
        </authorList>
    </citation>
    <scope>NUCLEOTIDE SEQUENCE [LARGE SCALE GENOMIC DNA]</scope>
    <source>
        <strain evidence="6 7">SCSIO 58843</strain>
    </source>
</reference>
<dbReference type="SUPFAM" id="SSF52540">
    <property type="entry name" value="P-loop containing nucleoside triphosphate hydrolases"/>
    <property type="match status" value="1"/>
</dbReference>
<feature type="domain" description="ABC transporter" evidence="5">
    <location>
        <begin position="17"/>
        <end position="246"/>
    </location>
</feature>
<dbReference type="CDD" id="cd03235">
    <property type="entry name" value="ABC_Metallic_Cations"/>
    <property type="match status" value="1"/>
</dbReference>
<gene>
    <name evidence="6" type="ORF">GH723_00140</name>
</gene>